<keyword evidence="1" id="KW-0808">Transferase</keyword>
<dbReference type="SUPFAM" id="SSF111331">
    <property type="entry name" value="NAD kinase/diacylglycerol kinase-like"/>
    <property type="match status" value="1"/>
</dbReference>
<dbReference type="OrthoDB" id="185618at2759"/>
<dbReference type="InterPro" id="IPR016064">
    <property type="entry name" value="NAD/diacylglycerol_kinase_sf"/>
</dbReference>
<sequence>MDIIRDNDLAQKDFQDRDLIVSIGKNHNEANGLILDTSRDNEALCNISIPVDQCEAAVAKMMTNLEANKFQQFLRNRALFSVVKTKAKPQNVEKLILNEVAYVDGRDMGQFKSSGIIISTGTGSSGWLFSARKINPEDIRAVQLLYGCEEVSESVNRNLASLINSTYVFPYDSDQLYYYVREGYVRHDNSFSWRSEGFCKEIKIVNEIIEGRILIDGYYNYSLEIGEQFKIKTAPDRSLRCLRFL</sequence>
<dbReference type="InParanoid" id="A0A077ZQL3"/>
<dbReference type="GO" id="GO:0019674">
    <property type="term" value="P:NAD+ metabolic process"/>
    <property type="evidence" value="ECO:0007669"/>
    <property type="project" value="InterPro"/>
</dbReference>
<dbReference type="AlphaFoldDB" id="A0A077ZQL3"/>
<keyword evidence="1" id="KW-0418">Kinase</keyword>
<protein>
    <submittedName>
        <fullName evidence="1">Nad kinase domain-containing protein 1-like</fullName>
    </submittedName>
</protein>
<dbReference type="Gene3D" id="2.60.200.30">
    <property type="entry name" value="Probable inorganic polyphosphate/atp-NAD kinase, domain 2"/>
    <property type="match status" value="1"/>
</dbReference>
<dbReference type="PANTHER" id="PTHR13158:SF5">
    <property type="entry name" value="NAD KINASE 2, MITOCHONDRIAL"/>
    <property type="match status" value="1"/>
</dbReference>
<dbReference type="Proteomes" id="UP000039865">
    <property type="component" value="Unassembled WGS sequence"/>
</dbReference>
<name>A0A077ZQL3_STYLE</name>
<dbReference type="GO" id="GO:0003951">
    <property type="term" value="F:NAD+ kinase activity"/>
    <property type="evidence" value="ECO:0007669"/>
    <property type="project" value="InterPro"/>
</dbReference>
<proteinExistence type="predicted"/>
<organism evidence="1 2">
    <name type="scientific">Stylonychia lemnae</name>
    <name type="common">Ciliate</name>
    <dbReference type="NCBI Taxonomy" id="5949"/>
    <lineage>
        <taxon>Eukaryota</taxon>
        <taxon>Sar</taxon>
        <taxon>Alveolata</taxon>
        <taxon>Ciliophora</taxon>
        <taxon>Intramacronucleata</taxon>
        <taxon>Spirotrichea</taxon>
        <taxon>Stichotrichia</taxon>
        <taxon>Sporadotrichida</taxon>
        <taxon>Oxytrichidae</taxon>
        <taxon>Stylonychinae</taxon>
        <taxon>Stylonychia</taxon>
    </lineage>
</organism>
<dbReference type="EMBL" id="CCKQ01000642">
    <property type="protein sequence ID" value="CDW71739.1"/>
    <property type="molecule type" value="Genomic_DNA"/>
</dbReference>
<evidence type="ECO:0000313" key="1">
    <source>
        <dbReference type="EMBL" id="CDW71739.1"/>
    </source>
</evidence>
<keyword evidence="2" id="KW-1185">Reference proteome</keyword>
<accession>A0A077ZQL3</accession>
<gene>
    <name evidence="1" type="primary">Contig4615.g4930</name>
    <name evidence="1" type="ORF">STYLEM_687</name>
</gene>
<evidence type="ECO:0000313" key="2">
    <source>
        <dbReference type="Proteomes" id="UP000039865"/>
    </source>
</evidence>
<dbReference type="FunCoup" id="A0A077ZQL3">
    <property type="interactions" value="82"/>
</dbReference>
<dbReference type="PANTHER" id="PTHR13158">
    <property type="match status" value="1"/>
</dbReference>
<dbReference type="InterPro" id="IPR017437">
    <property type="entry name" value="ATP-NAD_kinase_PpnK-typ_C"/>
</dbReference>
<dbReference type="GO" id="GO:0005739">
    <property type="term" value="C:mitochondrion"/>
    <property type="evidence" value="ECO:0007669"/>
    <property type="project" value="TreeGrafter"/>
</dbReference>
<reference evidence="1 2" key="1">
    <citation type="submission" date="2014-06" db="EMBL/GenBank/DDBJ databases">
        <authorList>
            <person name="Swart Estienne"/>
        </authorList>
    </citation>
    <scope>NUCLEOTIDE SEQUENCE [LARGE SCALE GENOMIC DNA]</scope>
    <source>
        <strain evidence="1 2">130c</strain>
    </source>
</reference>